<organism evidence="2 3">
    <name type="scientific">Clostridium bornimense</name>
    <dbReference type="NCBI Taxonomy" id="1216932"/>
    <lineage>
        <taxon>Bacteria</taxon>
        <taxon>Bacillati</taxon>
        <taxon>Bacillota</taxon>
        <taxon>Clostridia</taxon>
        <taxon>Eubacteriales</taxon>
        <taxon>Clostridiaceae</taxon>
        <taxon>Clostridium</taxon>
    </lineage>
</organism>
<dbReference type="PATRIC" id="fig|1216932.3.peg.784"/>
<dbReference type="OrthoDB" id="1955269at2"/>
<reference evidence="2 3" key="1">
    <citation type="submission" date="2013-11" db="EMBL/GenBank/DDBJ databases">
        <title>Complete genome sequence of Clostridum sp. M2/40.</title>
        <authorList>
            <person name="Wibberg D."/>
            <person name="Puehler A."/>
            <person name="Schlueter A."/>
        </authorList>
    </citation>
    <scope>NUCLEOTIDE SEQUENCE [LARGE SCALE GENOMIC DNA]</scope>
    <source>
        <strain evidence="3">M2/40</strain>
    </source>
</reference>
<keyword evidence="3" id="KW-1185">Reference proteome</keyword>
<dbReference type="EMBL" id="HG917868">
    <property type="protein sequence ID" value="CDM67964.1"/>
    <property type="molecule type" value="Genomic_DNA"/>
</dbReference>
<dbReference type="HOGENOM" id="CLU_777794_0_0_9"/>
<gene>
    <name evidence="2" type="ORF">CM240_0799</name>
</gene>
<name>W6RWF7_9CLOT</name>
<dbReference type="KEGG" id="clt:CM240_0799"/>
<accession>W6RWF7</accession>
<evidence type="ECO:0000256" key="1">
    <source>
        <dbReference type="SAM" id="Phobius"/>
    </source>
</evidence>
<protein>
    <submittedName>
        <fullName evidence="2">Uncharacterized protein</fullName>
    </submittedName>
</protein>
<dbReference type="AlphaFoldDB" id="W6RWF7"/>
<dbReference type="RefSeq" id="WP_044036658.1">
    <property type="nucleotide sequence ID" value="NZ_HG917868.1"/>
</dbReference>
<evidence type="ECO:0000313" key="2">
    <source>
        <dbReference type="EMBL" id="CDM67964.1"/>
    </source>
</evidence>
<sequence>MSKSKVAVIVGIILISVGIIGVIPSGIYMTRDVLLDVSNARNEKMSSENYIAIGEEEKVIENLKIVSKNEISQSLNIVIKKSTDNTFSIRKYKGFFDDIDVTYQYDESSKTIIVDTNRKRDSFNFDRVKDGLLKNFYDEAISALANGRSIDSNYIEVYVPSRVNIDIDRNGYTSLTVRDEEVLGDNLNYNISFGEISLPEFNQCKNININSSNHVELDVREFINAEKINIVGNYVDIDSEGKSLEYAKIDKLPEEINIIAGYLEINSYIPLANKMILDVDRELYFDMPFSEYSVYGDITSKSDNLQLINVNGRVENGVFKGELSNGEKGNVEVIIKSCDYGEIENVSKSSLELDIE</sequence>
<evidence type="ECO:0000313" key="3">
    <source>
        <dbReference type="Proteomes" id="UP000019426"/>
    </source>
</evidence>
<feature type="transmembrane region" description="Helical" evidence="1">
    <location>
        <begin position="7"/>
        <end position="29"/>
    </location>
</feature>
<dbReference type="eggNOG" id="ENOG5033YB6">
    <property type="taxonomic scope" value="Bacteria"/>
</dbReference>
<keyword evidence="1" id="KW-0472">Membrane</keyword>
<keyword evidence="1" id="KW-0812">Transmembrane</keyword>
<dbReference type="Proteomes" id="UP000019426">
    <property type="component" value="Chromosome M2/40_rep1"/>
</dbReference>
<keyword evidence="1" id="KW-1133">Transmembrane helix</keyword>
<proteinExistence type="predicted"/>
<dbReference type="STRING" id="1216932.CM240_0799"/>